<dbReference type="GO" id="GO:0005634">
    <property type="term" value="C:nucleus"/>
    <property type="evidence" value="ECO:0007669"/>
    <property type="project" value="UniProtKB-SubCell"/>
</dbReference>
<reference evidence="9" key="1">
    <citation type="submission" date="2022-11" db="EMBL/GenBank/DDBJ databases">
        <authorList>
            <person name="Hyden B.L."/>
            <person name="Feng K."/>
            <person name="Yates T."/>
            <person name="Jawdy S."/>
            <person name="Smart L.B."/>
            <person name="Muchero W."/>
        </authorList>
    </citation>
    <scope>NUCLEOTIDE SEQUENCE</scope>
    <source>
        <tissue evidence="9">Shoot tip</tissue>
    </source>
</reference>
<dbReference type="InterPro" id="IPR017930">
    <property type="entry name" value="Myb_dom"/>
</dbReference>
<evidence type="ECO:0000259" key="7">
    <source>
        <dbReference type="PROSITE" id="PS50090"/>
    </source>
</evidence>
<reference evidence="9" key="2">
    <citation type="journal article" date="2023" name="Int. J. Mol. Sci.">
        <title>De Novo Assembly and Annotation of 11 Diverse Shrub Willow (Salix) Genomes Reveals Novel Gene Organization in Sex-Linked Regions.</title>
        <authorList>
            <person name="Hyden B."/>
            <person name="Feng K."/>
            <person name="Yates T.B."/>
            <person name="Jawdy S."/>
            <person name="Cereghino C."/>
            <person name="Smart L.B."/>
            <person name="Muchero W."/>
        </authorList>
    </citation>
    <scope>NUCLEOTIDE SEQUENCE [LARGE SCALE GENOMIC DNA]</scope>
    <source>
        <tissue evidence="9">Shoot tip</tissue>
    </source>
</reference>
<evidence type="ECO:0000313" key="9">
    <source>
        <dbReference type="EMBL" id="KAJ6672387.1"/>
    </source>
</evidence>
<dbReference type="SMART" id="SM00717">
    <property type="entry name" value="SANT"/>
    <property type="match status" value="1"/>
</dbReference>
<dbReference type="FunFam" id="1.10.10.60:FF:000010">
    <property type="entry name" value="Transcriptional activator Myb isoform A"/>
    <property type="match status" value="1"/>
</dbReference>
<evidence type="ECO:0000256" key="2">
    <source>
        <dbReference type="ARBA" id="ARBA00022737"/>
    </source>
</evidence>
<feature type="region of interest" description="Disordered" evidence="6">
    <location>
        <begin position="1"/>
        <end position="26"/>
    </location>
</feature>
<feature type="domain" description="HTH myb-type" evidence="8">
    <location>
        <begin position="126"/>
        <end position="181"/>
    </location>
</feature>
<keyword evidence="4" id="KW-0238">DNA-binding</keyword>
<keyword evidence="10" id="KW-1185">Reference proteome</keyword>
<feature type="domain" description="Myb-like" evidence="7">
    <location>
        <begin position="126"/>
        <end position="177"/>
    </location>
</feature>
<name>A0A9Q0NM53_SALVM</name>
<dbReference type="InterPro" id="IPR050560">
    <property type="entry name" value="MYB_TF"/>
</dbReference>
<evidence type="ECO:0000256" key="3">
    <source>
        <dbReference type="ARBA" id="ARBA00023015"/>
    </source>
</evidence>
<dbReference type="GO" id="GO:0000981">
    <property type="term" value="F:DNA-binding transcription factor activity, RNA polymerase II-specific"/>
    <property type="evidence" value="ECO:0007669"/>
    <property type="project" value="TreeGrafter"/>
</dbReference>
<dbReference type="PANTHER" id="PTHR45614">
    <property type="entry name" value="MYB PROTEIN-RELATED"/>
    <property type="match status" value="1"/>
</dbReference>
<keyword evidence="2" id="KW-0677">Repeat</keyword>
<dbReference type="Proteomes" id="UP001151529">
    <property type="component" value="Chromosome 12"/>
</dbReference>
<dbReference type="PROSITE" id="PS51294">
    <property type="entry name" value="HTH_MYB"/>
    <property type="match status" value="1"/>
</dbReference>
<evidence type="ECO:0000256" key="5">
    <source>
        <dbReference type="ARBA" id="ARBA00023242"/>
    </source>
</evidence>
<dbReference type="AlphaFoldDB" id="A0A9Q0NM53"/>
<evidence type="ECO:0000313" key="10">
    <source>
        <dbReference type="Proteomes" id="UP001151529"/>
    </source>
</evidence>
<comment type="caution">
    <text evidence="9">The sequence shown here is derived from an EMBL/GenBank/DDBJ whole genome shotgun (WGS) entry which is preliminary data.</text>
</comment>
<dbReference type="InterPro" id="IPR009057">
    <property type="entry name" value="Homeodomain-like_sf"/>
</dbReference>
<dbReference type="CDD" id="cd00167">
    <property type="entry name" value="SANT"/>
    <property type="match status" value="1"/>
</dbReference>
<dbReference type="EMBL" id="JAPFFL010000018">
    <property type="protein sequence ID" value="KAJ6672387.1"/>
    <property type="molecule type" value="Genomic_DNA"/>
</dbReference>
<dbReference type="GO" id="GO:0000978">
    <property type="term" value="F:RNA polymerase II cis-regulatory region sequence-specific DNA binding"/>
    <property type="evidence" value="ECO:0007669"/>
    <property type="project" value="TreeGrafter"/>
</dbReference>
<keyword evidence="3" id="KW-0805">Transcription regulation</keyword>
<dbReference type="InterPro" id="IPR001005">
    <property type="entry name" value="SANT/Myb"/>
</dbReference>
<comment type="subcellular location">
    <subcellularLocation>
        <location evidence="1">Nucleus</location>
    </subcellularLocation>
</comment>
<dbReference type="SUPFAM" id="SSF46689">
    <property type="entry name" value="Homeodomain-like"/>
    <property type="match status" value="1"/>
</dbReference>
<evidence type="ECO:0000256" key="4">
    <source>
        <dbReference type="ARBA" id="ARBA00023125"/>
    </source>
</evidence>
<dbReference type="OrthoDB" id="2143914at2759"/>
<keyword evidence="5" id="KW-0539">Nucleus</keyword>
<dbReference type="PANTHER" id="PTHR45614:SF285">
    <property type="entry name" value="TRANSCRIPTION FACTOR MYB98"/>
    <property type="match status" value="1"/>
</dbReference>
<dbReference type="PROSITE" id="PS50090">
    <property type="entry name" value="MYB_LIKE"/>
    <property type="match status" value="1"/>
</dbReference>
<evidence type="ECO:0000256" key="6">
    <source>
        <dbReference type="SAM" id="MobiDB-lite"/>
    </source>
</evidence>
<keyword evidence="3" id="KW-0804">Transcription</keyword>
<dbReference type="Pfam" id="PF00249">
    <property type="entry name" value="Myb_DNA-binding"/>
    <property type="match status" value="1"/>
</dbReference>
<evidence type="ECO:0000256" key="1">
    <source>
        <dbReference type="ARBA" id="ARBA00004123"/>
    </source>
</evidence>
<evidence type="ECO:0000259" key="8">
    <source>
        <dbReference type="PROSITE" id="PS51294"/>
    </source>
</evidence>
<gene>
    <name evidence="9" type="ORF">OIU85_013704</name>
</gene>
<protein>
    <submittedName>
        <fullName evidence="9">MYB PROTEIN-RELATED</fullName>
    </submittedName>
</protein>
<organism evidence="9 10">
    <name type="scientific">Salix viminalis</name>
    <name type="common">Common osier</name>
    <name type="synonym">Basket willow</name>
    <dbReference type="NCBI Taxonomy" id="40686"/>
    <lineage>
        <taxon>Eukaryota</taxon>
        <taxon>Viridiplantae</taxon>
        <taxon>Streptophyta</taxon>
        <taxon>Embryophyta</taxon>
        <taxon>Tracheophyta</taxon>
        <taxon>Spermatophyta</taxon>
        <taxon>Magnoliopsida</taxon>
        <taxon>eudicotyledons</taxon>
        <taxon>Gunneridae</taxon>
        <taxon>Pentapetalae</taxon>
        <taxon>rosids</taxon>
        <taxon>fabids</taxon>
        <taxon>Malpighiales</taxon>
        <taxon>Salicaceae</taxon>
        <taxon>Saliceae</taxon>
        <taxon>Salix</taxon>
    </lineage>
</organism>
<accession>A0A9Q0NM53</accession>
<sequence>MELENNVTQPIHLDDHENANGSSSNPLFGVQTGSIFDSFDAFPYGSSSNIDFYDYECKPFAGNINEGSYQGHTSLNFEEVKPVRFSVQDEVSCVSSAENEGRNKMGLNMMKTPRPLARKTWKGRKNNSIVKGQWSTEEDRLLIQLVEQYGVRKWSYVAKMVSGRIGKQCRERWHNHLKPDIKVNIPQFP</sequence>
<dbReference type="Gene3D" id="1.10.10.60">
    <property type="entry name" value="Homeodomain-like"/>
    <property type="match status" value="1"/>
</dbReference>
<proteinExistence type="predicted"/>